<evidence type="ECO:0000313" key="4">
    <source>
        <dbReference type="Proteomes" id="UP001501578"/>
    </source>
</evidence>
<evidence type="ECO:0000313" key="3">
    <source>
        <dbReference type="EMBL" id="GAA0933067.1"/>
    </source>
</evidence>
<keyword evidence="4" id="KW-1185">Reference proteome</keyword>
<dbReference type="RefSeq" id="WP_343951336.1">
    <property type="nucleotide sequence ID" value="NZ_BAAAHQ010000020.1"/>
</dbReference>
<feature type="chain" id="PRO_5045783206" description="DUF1023 domain-containing protein" evidence="1">
    <location>
        <begin position="22"/>
        <end position="280"/>
    </location>
</feature>
<organism evidence="3 4">
    <name type="scientific">Nonomuraea longicatena</name>
    <dbReference type="NCBI Taxonomy" id="83682"/>
    <lineage>
        <taxon>Bacteria</taxon>
        <taxon>Bacillati</taxon>
        <taxon>Actinomycetota</taxon>
        <taxon>Actinomycetes</taxon>
        <taxon>Streptosporangiales</taxon>
        <taxon>Streptosporangiaceae</taxon>
        <taxon>Nonomuraea</taxon>
    </lineage>
</organism>
<reference evidence="3 4" key="1">
    <citation type="journal article" date="2019" name="Int. J. Syst. Evol. Microbiol.">
        <title>The Global Catalogue of Microorganisms (GCM) 10K type strain sequencing project: providing services to taxonomists for standard genome sequencing and annotation.</title>
        <authorList>
            <consortium name="The Broad Institute Genomics Platform"/>
            <consortium name="The Broad Institute Genome Sequencing Center for Infectious Disease"/>
            <person name="Wu L."/>
            <person name="Ma J."/>
        </authorList>
    </citation>
    <scope>NUCLEOTIDE SEQUENCE [LARGE SCALE GENOMIC DNA]</scope>
    <source>
        <strain evidence="3 4">JCM 11136</strain>
    </source>
</reference>
<dbReference type="PROSITE" id="PS51257">
    <property type="entry name" value="PROKAR_LIPOPROTEIN"/>
    <property type="match status" value="1"/>
</dbReference>
<name>A0ABN1PV88_9ACTN</name>
<dbReference type="InterPro" id="IPR010427">
    <property type="entry name" value="DUF1023"/>
</dbReference>
<dbReference type="SUPFAM" id="SSF53474">
    <property type="entry name" value="alpha/beta-Hydrolases"/>
    <property type="match status" value="1"/>
</dbReference>
<evidence type="ECO:0000259" key="2">
    <source>
        <dbReference type="Pfam" id="PF06259"/>
    </source>
</evidence>
<keyword evidence="1" id="KW-0732">Signal</keyword>
<evidence type="ECO:0000256" key="1">
    <source>
        <dbReference type="SAM" id="SignalP"/>
    </source>
</evidence>
<gene>
    <name evidence="3" type="ORF">GCM10009560_39030</name>
</gene>
<dbReference type="EMBL" id="BAAAHQ010000020">
    <property type="protein sequence ID" value="GAA0933067.1"/>
    <property type="molecule type" value="Genomic_DNA"/>
</dbReference>
<dbReference type="InterPro" id="IPR029058">
    <property type="entry name" value="AB_hydrolase_fold"/>
</dbReference>
<comment type="caution">
    <text evidence="3">The sequence shown here is derived from an EMBL/GenBank/DDBJ whole genome shotgun (WGS) entry which is preliminary data.</text>
</comment>
<dbReference type="Gene3D" id="3.40.50.1820">
    <property type="entry name" value="alpha/beta hydrolase"/>
    <property type="match status" value="1"/>
</dbReference>
<proteinExistence type="predicted"/>
<dbReference type="Pfam" id="PF06259">
    <property type="entry name" value="Abhydrolase_8"/>
    <property type="match status" value="1"/>
</dbReference>
<sequence length="280" mass="28649">MRRLLLATLITLVLAGGSCLPGTTPLTLPPMTASALAQRYTDNGPERQWMAIDRMGDGRAIEVIGDLAAAEKVIVYVPGTGYGLSDFTSSAVSPGGAARALYGQAMALSPGERVAVIGWLGYDPPEMTDPSVITTYPAIKGARALRTLVAALDGKQRVALVCHSYGSVVCGKAAPGLPVADIVALGSPGMGVDTLAELETSARVWASLSRSDNVLRPGVRFGPIGFGTDPSEPGFGARVFDGGAGGHNDYLRAGPVLAYITGVALYGAPPSAPAVASRPS</sequence>
<feature type="domain" description="DUF1023" evidence="2">
    <location>
        <begin position="55"/>
        <end position="215"/>
    </location>
</feature>
<feature type="signal peptide" evidence="1">
    <location>
        <begin position="1"/>
        <end position="21"/>
    </location>
</feature>
<dbReference type="Proteomes" id="UP001501578">
    <property type="component" value="Unassembled WGS sequence"/>
</dbReference>
<protein>
    <recommendedName>
        <fullName evidence="2">DUF1023 domain-containing protein</fullName>
    </recommendedName>
</protein>
<accession>A0ABN1PV88</accession>